<gene>
    <name evidence="1" type="ORF">FLAT13_02937</name>
</gene>
<evidence type="ECO:0008006" key="3">
    <source>
        <dbReference type="Google" id="ProtNLM"/>
    </source>
</evidence>
<dbReference type="RefSeq" id="WP_180909384.1">
    <property type="nucleotide sequence ID" value="NZ_CAIJDP010000074.1"/>
</dbReference>
<reference evidence="1 2" key="1">
    <citation type="submission" date="2020-06" db="EMBL/GenBank/DDBJ databases">
        <authorList>
            <person name="Criscuolo A."/>
        </authorList>
    </citation>
    <scope>NUCLEOTIDE SEQUENCE [LARGE SCALE GENOMIC DNA]</scope>
    <source>
        <strain evidence="2">CIP 111411</strain>
    </source>
</reference>
<comment type="caution">
    <text evidence="1">The sequence shown here is derived from an EMBL/GenBank/DDBJ whole genome shotgun (WGS) entry which is preliminary data.</text>
</comment>
<sequence>MNLHLDKDSFEGAIVIAAEHFKVSEILIEKDYWVTFALKELFSSAVKDNIVFKGGTSLSKCYKIIHRFSEDIDLIIIKEPGDSGNALKNKLKEVTNITDDSILNPVEDHPGTNKKGSIRKIVYSFSKLGMQGQYGEVGEFIVVEVSHMGSSEPRQTTYICSLIAEYIKQSQTPELIERFGLEDFQVTALGIERTFCEKIISLVRFSHTENPLEELSKKVRHTYDLHLLLKQDKIKEFTASKEFDQMLLQVGLDDDKAIPNNKDWLYVHPGDALLFKSTAAVWEQLKKIYTSSFKEMVTGELPKEGEVLETLMFLSGRIQKMDWPITK</sequence>
<dbReference type="Pfam" id="PF08843">
    <property type="entry name" value="AbiEii"/>
    <property type="match status" value="1"/>
</dbReference>
<dbReference type="InterPro" id="IPR014942">
    <property type="entry name" value="AbiEii"/>
</dbReference>
<organism evidence="1 2">
    <name type="scientific">Flavobacterium salmonis</name>
    <dbReference type="NCBI Taxonomy" id="2654844"/>
    <lineage>
        <taxon>Bacteria</taxon>
        <taxon>Pseudomonadati</taxon>
        <taxon>Bacteroidota</taxon>
        <taxon>Flavobacteriia</taxon>
        <taxon>Flavobacteriales</taxon>
        <taxon>Flavobacteriaceae</taxon>
        <taxon>Flavobacterium</taxon>
    </lineage>
</organism>
<dbReference type="AlphaFoldDB" id="A0A6V6Z1U8"/>
<dbReference type="Proteomes" id="UP000530060">
    <property type="component" value="Unassembled WGS sequence"/>
</dbReference>
<dbReference type="EMBL" id="CAIJDP010000074">
    <property type="protein sequence ID" value="CAD0005768.1"/>
    <property type="molecule type" value="Genomic_DNA"/>
</dbReference>
<evidence type="ECO:0000313" key="2">
    <source>
        <dbReference type="Proteomes" id="UP000530060"/>
    </source>
</evidence>
<proteinExistence type="predicted"/>
<dbReference type="Gene3D" id="3.10.450.620">
    <property type="entry name" value="JHP933, nucleotidyltransferase-like core domain"/>
    <property type="match status" value="1"/>
</dbReference>
<protein>
    <recommendedName>
        <fullName evidence="3">Nucleotidyl transferase AbiEii toxin, Type IV TA system</fullName>
    </recommendedName>
</protein>
<keyword evidence="2" id="KW-1185">Reference proteome</keyword>
<evidence type="ECO:0000313" key="1">
    <source>
        <dbReference type="EMBL" id="CAD0005768.1"/>
    </source>
</evidence>
<name>A0A6V6Z1U8_9FLAO</name>
<accession>A0A6V6Z1U8</accession>